<dbReference type="CDD" id="cd00165">
    <property type="entry name" value="S4"/>
    <property type="match status" value="1"/>
</dbReference>
<dbReference type="Gene3D" id="3.30.2350.10">
    <property type="entry name" value="Pseudouridine synthase"/>
    <property type="match status" value="1"/>
</dbReference>
<evidence type="ECO:0000313" key="14">
    <source>
        <dbReference type="Proteomes" id="UP000289546"/>
    </source>
</evidence>
<dbReference type="Gene3D" id="3.10.290.10">
    <property type="entry name" value="RNA-binding S4 domain"/>
    <property type="match status" value="1"/>
</dbReference>
<evidence type="ECO:0000256" key="4">
    <source>
        <dbReference type="ARBA" id="ARBA00038942"/>
    </source>
</evidence>
<dbReference type="Pfam" id="PF00849">
    <property type="entry name" value="PseudoU_synth_2"/>
    <property type="match status" value="1"/>
</dbReference>
<evidence type="ECO:0000256" key="5">
    <source>
        <dbReference type="ARBA" id="ARBA00040039"/>
    </source>
</evidence>
<dbReference type="GO" id="GO:0000455">
    <property type="term" value="P:enzyme-directed rRNA pseudouridine synthesis"/>
    <property type="evidence" value="ECO:0007669"/>
    <property type="project" value="UniProtKB-ARBA"/>
</dbReference>
<dbReference type="InterPro" id="IPR006225">
    <property type="entry name" value="PsdUridine_synth_RluC/D"/>
</dbReference>
<feature type="compositionally biased region" description="Basic and acidic residues" evidence="11">
    <location>
        <begin position="13"/>
        <end position="23"/>
    </location>
</feature>
<dbReference type="InterPro" id="IPR050188">
    <property type="entry name" value="RluA_PseudoU_synthase"/>
</dbReference>
<evidence type="ECO:0000256" key="10">
    <source>
        <dbReference type="PROSITE-ProRule" id="PRU00182"/>
    </source>
</evidence>
<dbReference type="NCBIfam" id="TIGR00005">
    <property type="entry name" value="rluA_subfam"/>
    <property type="match status" value="1"/>
</dbReference>
<evidence type="ECO:0000256" key="11">
    <source>
        <dbReference type="SAM" id="MobiDB-lite"/>
    </source>
</evidence>
<organism evidence="13 14">
    <name type="scientific">Bradyrhizobium nanningense</name>
    <dbReference type="NCBI Taxonomy" id="1325118"/>
    <lineage>
        <taxon>Bacteria</taxon>
        <taxon>Pseudomonadati</taxon>
        <taxon>Pseudomonadota</taxon>
        <taxon>Alphaproteobacteria</taxon>
        <taxon>Hyphomicrobiales</taxon>
        <taxon>Nitrobacteraceae</taxon>
        <taxon>Bradyrhizobium</taxon>
    </lineage>
</organism>
<dbReference type="GO" id="GO:0160140">
    <property type="term" value="F:23S rRNA pseudouridine(1911/1915/1917) synthase activity"/>
    <property type="evidence" value="ECO:0007669"/>
    <property type="project" value="UniProtKB-EC"/>
</dbReference>
<dbReference type="PROSITE" id="PS50889">
    <property type="entry name" value="S4"/>
    <property type="match status" value="1"/>
</dbReference>
<dbReference type="InterPro" id="IPR002942">
    <property type="entry name" value="S4_RNA-bd"/>
</dbReference>
<feature type="compositionally biased region" description="Basic residues" evidence="11">
    <location>
        <begin position="24"/>
        <end position="33"/>
    </location>
</feature>
<gene>
    <name evidence="13" type="ORF">XH99_19980</name>
</gene>
<accession>A0A4Q0S256</accession>
<dbReference type="AlphaFoldDB" id="A0A4Q0S256"/>
<evidence type="ECO:0000256" key="1">
    <source>
        <dbReference type="ARBA" id="ARBA00010876"/>
    </source>
</evidence>
<evidence type="ECO:0000313" key="13">
    <source>
        <dbReference type="EMBL" id="RXH26638.1"/>
    </source>
</evidence>
<evidence type="ECO:0000256" key="3">
    <source>
        <dbReference type="ARBA" id="ARBA00036882"/>
    </source>
</evidence>
<dbReference type="PROSITE" id="PS01129">
    <property type="entry name" value="PSI_RLU"/>
    <property type="match status" value="1"/>
</dbReference>
<evidence type="ECO:0000256" key="6">
    <source>
        <dbReference type="ARBA" id="ARBA00042264"/>
    </source>
</evidence>
<dbReference type="SMART" id="SM00363">
    <property type="entry name" value="S4"/>
    <property type="match status" value="1"/>
</dbReference>
<evidence type="ECO:0000259" key="12">
    <source>
        <dbReference type="SMART" id="SM00363"/>
    </source>
</evidence>
<dbReference type="EC" id="5.4.99.23" evidence="4"/>
<feature type="compositionally biased region" description="Basic and acidic residues" evidence="11">
    <location>
        <begin position="44"/>
        <end position="74"/>
    </location>
</feature>
<keyword evidence="14" id="KW-1185">Reference proteome</keyword>
<dbReference type="InterPro" id="IPR020103">
    <property type="entry name" value="PsdUridine_synth_cat_dom_sf"/>
</dbReference>
<feature type="active site" evidence="9">
    <location>
        <position position="221"/>
    </location>
</feature>
<dbReference type="EMBL" id="LBJQ01000081">
    <property type="protein sequence ID" value="RXH26638.1"/>
    <property type="molecule type" value="Genomic_DNA"/>
</dbReference>
<dbReference type="CDD" id="cd02869">
    <property type="entry name" value="PseudoU_synth_RluA_like"/>
    <property type="match status" value="1"/>
</dbReference>
<sequence>MSRRIKRMNPKPRSRDERDDSRPHQARGAKKAGPRSGGKPPRFAGERAERRAPERAERRPPKAAQERPVPEKPVEALLPTKVQTVKVTADENNMRVDRFLEARFPGLSFSHIQRVVRKGELRVDGKRVDSKDRLEEGQSVRIPPLKLDAPKVVGELSEAAQKTLKALKEMTIFEDDDVLVLNKPAGLAVQGGSGMTRHIDQMLEVMRDAKGQKPRLVHRIDRETSGCLLIAKTRFAASHLTGAFRSRSARKVYWALVPGLPKPKQGRISTFLAKEESEDDTIMRIAQHGDEGASHAVTYYAVVETAGNKLTWVSLKPVTGRTHQLRAHMAHIGHPIVGDPKYFNIENWQLPGGLQNRLHLLARRIVIPHPRGGVIDATAPLPPHMQQSWNLLGLDASRFDPIENAPEE</sequence>
<comment type="catalytic activity">
    <reaction evidence="3">
        <text>uridine(1911/1915/1917) in 23S rRNA = pseudouridine(1911/1915/1917) in 23S rRNA</text>
        <dbReference type="Rhea" id="RHEA:42524"/>
        <dbReference type="Rhea" id="RHEA-COMP:10097"/>
        <dbReference type="Rhea" id="RHEA-COMP:10098"/>
        <dbReference type="ChEBI" id="CHEBI:65314"/>
        <dbReference type="ChEBI" id="CHEBI:65315"/>
        <dbReference type="EC" id="5.4.99.23"/>
    </reaction>
</comment>
<dbReference type="InterPro" id="IPR036986">
    <property type="entry name" value="S4_RNA-bd_sf"/>
</dbReference>
<dbReference type="SUPFAM" id="SSF55174">
    <property type="entry name" value="Alpha-L RNA-binding motif"/>
    <property type="match status" value="1"/>
</dbReference>
<dbReference type="RefSeq" id="WP_128919632.1">
    <property type="nucleotide sequence ID" value="NZ_LBJC01000081.1"/>
</dbReference>
<feature type="compositionally biased region" description="Basic residues" evidence="11">
    <location>
        <begin position="1"/>
        <end position="12"/>
    </location>
</feature>
<dbReference type="PANTHER" id="PTHR21600:SF44">
    <property type="entry name" value="RIBOSOMAL LARGE SUBUNIT PSEUDOURIDINE SYNTHASE D"/>
    <property type="match status" value="1"/>
</dbReference>
<dbReference type="Pfam" id="PF01479">
    <property type="entry name" value="S4"/>
    <property type="match status" value="1"/>
</dbReference>
<evidence type="ECO:0000256" key="9">
    <source>
        <dbReference type="PIRSR" id="PIRSR606225-1"/>
    </source>
</evidence>
<evidence type="ECO:0000256" key="8">
    <source>
        <dbReference type="ARBA" id="ARBA00043148"/>
    </source>
</evidence>
<reference evidence="13 14" key="1">
    <citation type="submission" date="2015-04" db="EMBL/GenBank/DDBJ databases">
        <title>Comparative genomics of rhizobia nodulating Arachis hypogaea in China.</title>
        <authorList>
            <person name="Li Y."/>
        </authorList>
    </citation>
    <scope>NUCLEOTIDE SEQUENCE [LARGE SCALE GENOMIC DNA]</scope>
    <source>
        <strain evidence="13 14">CCBAU 51757</strain>
    </source>
</reference>
<evidence type="ECO:0000256" key="2">
    <source>
        <dbReference type="ARBA" id="ARBA00023235"/>
    </source>
</evidence>
<name>A0A4Q0S256_9BRAD</name>
<dbReference type="OrthoDB" id="9807829at2"/>
<feature type="domain" description="RNA-binding S4" evidence="12">
    <location>
        <begin position="94"/>
        <end position="155"/>
    </location>
</feature>
<dbReference type="SUPFAM" id="SSF55120">
    <property type="entry name" value="Pseudouridine synthase"/>
    <property type="match status" value="1"/>
</dbReference>
<dbReference type="PANTHER" id="PTHR21600">
    <property type="entry name" value="MITOCHONDRIAL RNA PSEUDOURIDINE SYNTHASE"/>
    <property type="match status" value="1"/>
</dbReference>
<comment type="caution">
    <text evidence="13">The sequence shown here is derived from an EMBL/GenBank/DDBJ whole genome shotgun (WGS) entry which is preliminary data.</text>
</comment>
<dbReference type="Proteomes" id="UP000289546">
    <property type="component" value="Unassembled WGS sequence"/>
</dbReference>
<dbReference type="InterPro" id="IPR006145">
    <property type="entry name" value="PsdUridine_synth_RsuA/RluA"/>
</dbReference>
<dbReference type="GO" id="GO:0003723">
    <property type="term" value="F:RNA binding"/>
    <property type="evidence" value="ECO:0007669"/>
    <property type="project" value="UniProtKB-KW"/>
</dbReference>
<evidence type="ECO:0000256" key="7">
    <source>
        <dbReference type="ARBA" id="ARBA00042840"/>
    </source>
</evidence>
<keyword evidence="10" id="KW-0694">RNA-binding</keyword>
<feature type="region of interest" description="Disordered" evidence="11">
    <location>
        <begin position="1"/>
        <end position="76"/>
    </location>
</feature>
<proteinExistence type="inferred from homology"/>
<comment type="similarity">
    <text evidence="1">Belongs to the pseudouridine synthase RluA family.</text>
</comment>
<keyword evidence="2" id="KW-0413">Isomerase</keyword>
<dbReference type="InterPro" id="IPR006224">
    <property type="entry name" value="PsdUridine_synth_RluA-like_CS"/>
</dbReference>
<protein>
    <recommendedName>
        <fullName evidence="5">Ribosomal large subunit pseudouridine synthase D</fullName>
        <ecNumber evidence="4">5.4.99.23</ecNumber>
    </recommendedName>
    <alternativeName>
        <fullName evidence="6">23S rRNA pseudouridine(1911/1915/1917) synthase</fullName>
    </alternativeName>
    <alternativeName>
        <fullName evidence="7">rRNA pseudouridylate synthase D</fullName>
    </alternativeName>
    <alternativeName>
        <fullName evidence="8">rRNA-uridine isomerase D</fullName>
    </alternativeName>
</protein>